<evidence type="ECO:0000256" key="3">
    <source>
        <dbReference type="ARBA" id="ARBA00024472"/>
    </source>
</evidence>
<evidence type="ECO:0000256" key="8">
    <source>
        <dbReference type="PIRSR" id="PIRSR601310-3"/>
    </source>
</evidence>
<reference evidence="11 12" key="1">
    <citation type="journal article" date="2024" name="BMC Genomics">
        <title>Genome assembly of redclaw crayfish (Cherax quadricarinatus) provides insights into its immune adaptation and hypoxia tolerance.</title>
        <authorList>
            <person name="Liu Z."/>
            <person name="Zheng J."/>
            <person name="Li H."/>
            <person name="Fang K."/>
            <person name="Wang S."/>
            <person name="He J."/>
            <person name="Zhou D."/>
            <person name="Weng S."/>
            <person name="Chi M."/>
            <person name="Gu Z."/>
            <person name="He J."/>
            <person name="Li F."/>
            <person name="Wang M."/>
        </authorList>
    </citation>
    <scope>NUCLEOTIDE SEQUENCE [LARGE SCALE GENOMIC DNA]</scope>
    <source>
        <strain evidence="11">ZL_2023a</strain>
    </source>
</reference>
<protein>
    <recommendedName>
        <fullName evidence="5">Adenosine 5'-monophosphoramidase HINT3</fullName>
    </recommendedName>
    <alternativeName>
        <fullName evidence="6">Histidine triad nucleotide-binding protein 3</fullName>
    </alternativeName>
</protein>
<dbReference type="Gene3D" id="3.30.428.10">
    <property type="entry name" value="HIT-like"/>
    <property type="match status" value="1"/>
</dbReference>
<dbReference type="PRINTS" id="PR00332">
    <property type="entry name" value="HISTRIAD"/>
</dbReference>
<comment type="similarity">
    <text evidence="4">Belongs to the HINT family.</text>
</comment>
<dbReference type="AlphaFoldDB" id="A0AAW0WPC7"/>
<dbReference type="PANTHER" id="PTHR12486:SF5">
    <property type="entry name" value="ADENOSINE 5'-MONOPHOSPHORAMIDASE HINT3"/>
    <property type="match status" value="1"/>
</dbReference>
<comment type="caution">
    <text evidence="11">The sequence shown here is derived from an EMBL/GenBank/DDBJ whole genome shotgun (WGS) entry which is preliminary data.</text>
</comment>
<dbReference type="InterPro" id="IPR036265">
    <property type="entry name" value="HIT-like_sf"/>
</dbReference>
<keyword evidence="12" id="KW-1185">Reference proteome</keyword>
<evidence type="ECO:0000256" key="2">
    <source>
        <dbReference type="ARBA" id="ARBA00022801"/>
    </source>
</evidence>
<evidence type="ECO:0000256" key="1">
    <source>
        <dbReference type="ARBA" id="ARBA00022741"/>
    </source>
</evidence>
<dbReference type="EMBL" id="JARKIK010000068">
    <property type="protein sequence ID" value="KAK8729175.1"/>
    <property type="molecule type" value="Genomic_DNA"/>
</dbReference>
<evidence type="ECO:0000256" key="9">
    <source>
        <dbReference type="PROSITE-ProRule" id="PRU00464"/>
    </source>
</evidence>
<name>A0AAW0WPC7_CHEQU</name>
<dbReference type="PROSITE" id="PS51084">
    <property type="entry name" value="HIT_2"/>
    <property type="match status" value="1"/>
</dbReference>
<dbReference type="GO" id="GO:0016787">
    <property type="term" value="F:hydrolase activity"/>
    <property type="evidence" value="ECO:0007669"/>
    <property type="project" value="UniProtKB-KW"/>
</dbReference>
<feature type="active site" description="Tele-AMP-histidine intermediate" evidence="7">
    <location>
        <position position="174"/>
    </location>
</feature>
<gene>
    <name evidence="11" type="ORF">OTU49_008664</name>
</gene>
<sequence length="213" mass="24003">MTISKLLRSFTRFGRSVNFRYCKEASKTLVTSASTRGSPAAAVVGDAIKEFQYCARNMSTESKETPQTSQPTQTEERGKCIFCKICDGVQPTNIVYQDEEFVVFPDMRPAAPHHYLILTRHHYVDAKSLKKEHIPMVEKMVLIGKEVLTAQGGSPETARMGFHWPPFHSISHLHLHVIAPENEMGFIARGAFMTGSFWFVSPETVIQRLQGKL</sequence>
<evidence type="ECO:0000313" key="11">
    <source>
        <dbReference type="EMBL" id="KAK8729175.1"/>
    </source>
</evidence>
<dbReference type="Pfam" id="PF11969">
    <property type="entry name" value="DcpS_C"/>
    <property type="match status" value="1"/>
</dbReference>
<dbReference type="InterPro" id="IPR011146">
    <property type="entry name" value="HIT-like"/>
</dbReference>
<feature type="short sequence motif" description="Histidine triad motif" evidence="8 9">
    <location>
        <begin position="172"/>
        <end position="176"/>
    </location>
</feature>
<evidence type="ECO:0000256" key="7">
    <source>
        <dbReference type="PIRSR" id="PIRSR601310-1"/>
    </source>
</evidence>
<dbReference type="GO" id="GO:0000166">
    <property type="term" value="F:nucleotide binding"/>
    <property type="evidence" value="ECO:0007669"/>
    <property type="project" value="UniProtKB-KW"/>
</dbReference>
<feature type="domain" description="HIT" evidence="10">
    <location>
        <begin position="81"/>
        <end position="189"/>
    </location>
</feature>
<comment type="catalytic activity">
    <reaction evidence="3">
        <text>adenosine 5'-phosphoramidate + H2O = NH4(+) + AMP</text>
        <dbReference type="Rhea" id="RHEA:67916"/>
        <dbReference type="ChEBI" id="CHEBI:15377"/>
        <dbReference type="ChEBI" id="CHEBI:28938"/>
        <dbReference type="ChEBI" id="CHEBI:57890"/>
        <dbReference type="ChEBI" id="CHEBI:456215"/>
    </reaction>
</comment>
<keyword evidence="2" id="KW-0378">Hydrolase</keyword>
<accession>A0AAW0WPC7</accession>
<dbReference type="Proteomes" id="UP001445076">
    <property type="component" value="Unassembled WGS sequence"/>
</dbReference>
<dbReference type="InterPro" id="IPR001310">
    <property type="entry name" value="Histidine_triad_HIT"/>
</dbReference>
<evidence type="ECO:0000256" key="6">
    <source>
        <dbReference type="ARBA" id="ARBA00042361"/>
    </source>
</evidence>
<organism evidence="11 12">
    <name type="scientific">Cherax quadricarinatus</name>
    <name type="common">Australian red claw crayfish</name>
    <dbReference type="NCBI Taxonomy" id="27406"/>
    <lineage>
        <taxon>Eukaryota</taxon>
        <taxon>Metazoa</taxon>
        <taxon>Ecdysozoa</taxon>
        <taxon>Arthropoda</taxon>
        <taxon>Crustacea</taxon>
        <taxon>Multicrustacea</taxon>
        <taxon>Malacostraca</taxon>
        <taxon>Eumalacostraca</taxon>
        <taxon>Eucarida</taxon>
        <taxon>Decapoda</taxon>
        <taxon>Pleocyemata</taxon>
        <taxon>Astacidea</taxon>
        <taxon>Parastacoidea</taxon>
        <taxon>Parastacidae</taxon>
        <taxon>Cherax</taxon>
    </lineage>
</organism>
<evidence type="ECO:0000313" key="12">
    <source>
        <dbReference type="Proteomes" id="UP001445076"/>
    </source>
</evidence>
<evidence type="ECO:0000256" key="5">
    <source>
        <dbReference type="ARBA" id="ARBA00039802"/>
    </source>
</evidence>
<proteinExistence type="inferred from homology"/>
<dbReference type="PANTHER" id="PTHR12486">
    <property type="entry name" value="APRATAXIN-RELATED"/>
    <property type="match status" value="1"/>
</dbReference>
<dbReference type="SUPFAM" id="SSF54197">
    <property type="entry name" value="HIT-like"/>
    <property type="match status" value="1"/>
</dbReference>
<evidence type="ECO:0000256" key="4">
    <source>
        <dbReference type="ARBA" id="ARBA00025764"/>
    </source>
</evidence>
<evidence type="ECO:0000259" key="10">
    <source>
        <dbReference type="PROSITE" id="PS51084"/>
    </source>
</evidence>
<keyword evidence="1" id="KW-0547">Nucleotide-binding</keyword>